<organism evidence="11 12">
    <name type="scientific">Candidatus Doudnabacteria bacterium RIFCSPHIGHO2_12_FULL_48_16</name>
    <dbReference type="NCBI Taxonomy" id="1817838"/>
    <lineage>
        <taxon>Bacteria</taxon>
        <taxon>Candidatus Doudnaibacteriota</taxon>
    </lineage>
</organism>
<dbReference type="SFLD" id="SFLDS00003">
    <property type="entry name" value="Haloacid_Dehalogenase"/>
    <property type="match status" value="1"/>
</dbReference>
<dbReference type="GO" id="GO:0006564">
    <property type="term" value="P:L-serine biosynthetic process"/>
    <property type="evidence" value="ECO:0007669"/>
    <property type="project" value="UniProtKB-KW"/>
</dbReference>
<dbReference type="Proteomes" id="UP000177682">
    <property type="component" value="Unassembled WGS sequence"/>
</dbReference>
<proteinExistence type="predicted"/>
<reference evidence="11 12" key="1">
    <citation type="journal article" date="2016" name="Nat. Commun.">
        <title>Thousands of microbial genomes shed light on interconnected biogeochemical processes in an aquifer system.</title>
        <authorList>
            <person name="Anantharaman K."/>
            <person name="Brown C.T."/>
            <person name="Hug L.A."/>
            <person name="Sharon I."/>
            <person name="Castelle C.J."/>
            <person name="Probst A.J."/>
            <person name="Thomas B.C."/>
            <person name="Singh A."/>
            <person name="Wilkins M.J."/>
            <person name="Karaoz U."/>
            <person name="Brodie E.L."/>
            <person name="Williams K.H."/>
            <person name="Hubbard S.S."/>
            <person name="Banfield J.F."/>
        </authorList>
    </citation>
    <scope>NUCLEOTIDE SEQUENCE [LARGE SCALE GENOMIC DNA]</scope>
</reference>
<dbReference type="InterPro" id="IPR023214">
    <property type="entry name" value="HAD_sf"/>
</dbReference>
<dbReference type="GO" id="GO:0000287">
    <property type="term" value="F:magnesium ion binding"/>
    <property type="evidence" value="ECO:0007669"/>
    <property type="project" value="TreeGrafter"/>
</dbReference>
<dbReference type="PANTHER" id="PTHR43344:SF2">
    <property type="entry name" value="PHOSPHOSERINE PHOSPHATASE"/>
    <property type="match status" value="1"/>
</dbReference>
<evidence type="ECO:0000313" key="12">
    <source>
        <dbReference type="Proteomes" id="UP000177682"/>
    </source>
</evidence>
<keyword evidence="7" id="KW-0460">Magnesium</keyword>
<gene>
    <name evidence="11" type="ORF">A3E29_04225</name>
</gene>
<evidence type="ECO:0000256" key="5">
    <source>
        <dbReference type="ARBA" id="ARBA00022723"/>
    </source>
</evidence>
<dbReference type="NCBIfam" id="TIGR01488">
    <property type="entry name" value="HAD-SF-IB"/>
    <property type="match status" value="1"/>
</dbReference>
<dbReference type="EC" id="3.1.3.3" evidence="3"/>
<dbReference type="GO" id="GO:0005737">
    <property type="term" value="C:cytoplasm"/>
    <property type="evidence" value="ECO:0007669"/>
    <property type="project" value="TreeGrafter"/>
</dbReference>
<evidence type="ECO:0000256" key="9">
    <source>
        <dbReference type="ARBA" id="ARBA00048138"/>
    </source>
</evidence>
<evidence type="ECO:0000256" key="8">
    <source>
        <dbReference type="ARBA" id="ARBA00023299"/>
    </source>
</evidence>
<comment type="catalytic activity">
    <reaction evidence="10">
        <text>O-phospho-D-serine + H2O = D-serine + phosphate</text>
        <dbReference type="Rhea" id="RHEA:24873"/>
        <dbReference type="ChEBI" id="CHEBI:15377"/>
        <dbReference type="ChEBI" id="CHEBI:35247"/>
        <dbReference type="ChEBI" id="CHEBI:43474"/>
        <dbReference type="ChEBI" id="CHEBI:58680"/>
        <dbReference type="EC" id="3.1.3.3"/>
    </reaction>
</comment>
<evidence type="ECO:0000256" key="1">
    <source>
        <dbReference type="ARBA" id="ARBA00001946"/>
    </source>
</evidence>
<dbReference type="Pfam" id="PF00702">
    <property type="entry name" value="Hydrolase"/>
    <property type="match status" value="1"/>
</dbReference>
<keyword evidence="4" id="KW-0028">Amino-acid biosynthesis</keyword>
<dbReference type="Gene3D" id="3.40.50.1000">
    <property type="entry name" value="HAD superfamily/HAD-like"/>
    <property type="match status" value="1"/>
</dbReference>
<dbReference type="InterPro" id="IPR036412">
    <property type="entry name" value="HAD-like_sf"/>
</dbReference>
<dbReference type="SUPFAM" id="SSF56784">
    <property type="entry name" value="HAD-like"/>
    <property type="match status" value="1"/>
</dbReference>
<keyword evidence="8" id="KW-0718">Serine biosynthesis</keyword>
<evidence type="ECO:0000256" key="2">
    <source>
        <dbReference type="ARBA" id="ARBA00005135"/>
    </source>
</evidence>
<comment type="cofactor">
    <cofactor evidence="1">
        <name>Mg(2+)</name>
        <dbReference type="ChEBI" id="CHEBI:18420"/>
    </cofactor>
</comment>
<dbReference type="GO" id="GO:0036424">
    <property type="term" value="F:L-phosphoserine phosphatase activity"/>
    <property type="evidence" value="ECO:0007669"/>
    <property type="project" value="TreeGrafter"/>
</dbReference>
<evidence type="ECO:0000256" key="4">
    <source>
        <dbReference type="ARBA" id="ARBA00022605"/>
    </source>
</evidence>
<dbReference type="SFLD" id="SFLDG01129">
    <property type="entry name" value="C1.5:_HAD__Beta-PGM__Phosphata"/>
    <property type="match status" value="1"/>
</dbReference>
<dbReference type="AlphaFoldDB" id="A0A1F5PJZ4"/>
<sequence length="215" mass="24648">MPEIKAVVFDIDGTLTEKNSWQQLMLAMGGTWAEDLEVVELERSGKITHEEANARILALWKRYGKDTRENFTNAMEAMALRPDAVSLIEYLKTKGIVICLITGSTDLNAQIVARKVGVENFYYNTKLNWDDHGRILDFKYEWKQGELKLKQFHEFLKKNNLQPEQCAVIGDSDNDHELFKITGKGIAVRTEFEDKILETLAWQVVNTLAEIRAII</sequence>
<name>A0A1F5PJZ4_9BACT</name>
<evidence type="ECO:0000256" key="10">
    <source>
        <dbReference type="ARBA" id="ARBA00048523"/>
    </source>
</evidence>
<comment type="caution">
    <text evidence="11">The sequence shown here is derived from an EMBL/GenBank/DDBJ whole genome shotgun (WGS) entry which is preliminary data.</text>
</comment>
<comment type="pathway">
    <text evidence="2">Amino-acid biosynthesis; L-serine biosynthesis; L-serine from 3-phospho-D-glycerate: step 3/3.</text>
</comment>
<evidence type="ECO:0000256" key="7">
    <source>
        <dbReference type="ARBA" id="ARBA00022842"/>
    </source>
</evidence>
<evidence type="ECO:0000256" key="3">
    <source>
        <dbReference type="ARBA" id="ARBA00012640"/>
    </source>
</evidence>
<dbReference type="InterPro" id="IPR050582">
    <property type="entry name" value="HAD-like_SerB"/>
</dbReference>
<accession>A0A1F5PJZ4</accession>
<dbReference type="PANTHER" id="PTHR43344">
    <property type="entry name" value="PHOSPHOSERINE PHOSPHATASE"/>
    <property type="match status" value="1"/>
</dbReference>
<dbReference type="EMBL" id="MFEY01000007">
    <property type="protein sequence ID" value="OGE90275.1"/>
    <property type="molecule type" value="Genomic_DNA"/>
</dbReference>
<evidence type="ECO:0000313" key="11">
    <source>
        <dbReference type="EMBL" id="OGE90275.1"/>
    </source>
</evidence>
<keyword evidence="6" id="KW-0378">Hydrolase</keyword>
<comment type="catalytic activity">
    <reaction evidence="9">
        <text>O-phospho-L-serine + H2O = L-serine + phosphate</text>
        <dbReference type="Rhea" id="RHEA:21208"/>
        <dbReference type="ChEBI" id="CHEBI:15377"/>
        <dbReference type="ChEBI" id="CHEBI:33384"/>
        <dbReference type="ChEBI" id="CHEBI:43474"/>
        <dbReference type="ChEBI" id="CHEBI:57524"/>
        <dbReference type="EC" id="3.1.3.3"/>
    </reaction>
</comment>
<evidence type="ECO:0000256" key="6">
    <source>
        <dbReference type="ARBA" id="ARBA00022801"/>
    </source>
</evidence>
<keyword evidence="5" id="KW-0479">Metal-binding</keyword>
<protein>
    <recommendedName>
        <fullName evidence="3">phosphoserine phosphatase</fullName>
        <ecNumber evidence="3">3.1.3.3</ecNumber>
    </recommendedName>
</protein>